<keyword evidence="2" id="KW-1185">Reference proteome</keyword>
<protein>
    <submittedName>
        <fullName evidence="1">Uncharacterized protein</fullName>
    </submittedName>
</protein>
<proteinExistence type="predicted"/>
<accession>A0A2T2ZV76</accession>
<name>A0A2T2ZV76_9PEZI</name>
<dbReference type="OrthoDB" id="2968825at2759"/>
<organism evidence="1 2">
    <name type="scientific">Coniella lustricola</name>
    <dbReference type="NCBI Taxonomy" id="2025994"/>
    <lineage>
        <taxon>Eukaryota</taxon>
        <taxon>Fungi</taxon>
        <taxon>Dikarya</taxon>
        <taxon>Ascomycota</taxon>
        <taxon>Pezizomycotina</taxon>
        <taxon>Sordariomycetes</taxon>
        <taxon>Sordariomycetidae</taxon>
        <taxon>Diaporthales</taxon>
        <taxon>Schizoparmaceae</taxon>
        <taxon>Coniella</taxon>
    </lineage>
</organism>
<evidence type="ECO:0000313" key="2">
    <source>
        <dbReference type="Proteomes" id="UP000241462"/>
    </source>
</evidence>
<dbReference type="InParanoid" id="A0A2T2ZV76"/>
<dbReference type="AlphaFoldDB" id="A0A2T2ZV76"/>
<dbReference type="EMBL" id="KZ678645">
    <property type="protein sequence ID" value="PSR77684.1"/>
    <property type="molecule type" value="Genomic_DNA"/>
</dbReference>
<gene>
    <name evidence="1" type="ORF">BD289DRAFT_477252</name>
</gene>
<sequence>MASEHSRTVVLDVALDVSPTLSLSNPEAQIDIKLSVKIAESMRPGTAITLLAHQSIFDVDPVNPFMDVFARGLFTPLRSVKGPYGRSIRLNPLVRVKERLDQDETDLRKRGVRFFTILGDSSQEAVFNHHLSWERLFKHASHEALGPNSITQRDQLKVGEKFEIRVNEKKPILVSWWCFGDLDTDLKGMKFHFWITDSYGDGHPPDENSLSEDNWVIGEDPEISKLEIRVVPGGNCIVEIIE</sequence>
<evidence type="ECO:0000313" key="1">
    <source>
        <dbReference type="EMBL" id="PSR77684.1"/>
    </source>
</evidence>
<reference evidence="1 2" key="1">
    <citation type="journal article" date="2018" name="Mycol. Prog.">
        <title>Coniella lustricola, a new species from submerged detritus.</title>
        <authorList>
            <person name="Raudabaugh D.B."/>
            <person name="Iturriaga T."/>
            <person name="Carver A."/>
            <person name="Mondo S."/>
            <person name="Pangilinan J."/>
            <person name="Lipzen A."/>
            <person name="He G."/>
            <person name="Amirebrahimi M."/>
            <person name="Grigoriev I.V."/>
            <person name="Miller A.N."/>
        </authorList>
    </citation>
    <scope>NUCLEOTIDE SEQUENCE [LARGE SCALE GENOMIC DNA]</scope>
    <source>
        <strain evidence="1 2">B22-T-1</strain>
    </source>
</reference>
<dbReference type="Proteomes" id="UP000241462">
    <property type="component" value="Unassembled WGS sequence"/>
</dbReference>